<name>A0A1H1U307_MUCMA</name>
<dbReference type="Gene3D" id="3.30.429.10">
    <property type="entry name" value="Macrophage Migration Inhibitory Factor"/>
    <property type="match status" value="1"/>
</dbReference>
<evidence type="ECO:0000313" key="1">
    <source>
        <dbReference type="EMBL" id="SDS66900.1"/>
    </source>
</evidence>
<proteinExistence type="predicted"/>
<organism evidence="1 2">
    <name type="scientific">Mucilaginibacter mallensis</name>
    <dbReference type="NCBI Taxonomy" id="652787"/>
    <lineage>
        <taxon>Bacteria</taxon>
        <taxon>Pseudomonadati</taxon>
        <taxon>Bacteroidota</taxon>
        <taxon>Sphingobacteriia</taxon>
        <taxon>Sphingobacteriales</taxon>
        <taxon>Sphingobacteriaceae</taxon>
        <taxon>Mucilaginibacter</taxon>
    </lineage>
</organism>
<dbReference type="EMBL" id="LT629740">
    <property type="protein sequence ID" value="SDS66900.1"/>
    <property type="molecule type" value="Genomic_DNA"/>
</dbReference>
<sequence length="126" mass="14522">MPLVTITSLKGRTKEEKSKIGDVIQKALVEVGVPPTDRFQRFFDMNEEDFIYDRSYPDMPEERTEKFIMIEILLSVGRSVKIKRKLLETLISGLGDLSIDPKDVFVVFKETAWENWAFTAGNILHI</sequence>
<protein>
    <submittedName>
        <fullName evidence="1">Tautomerase enzyme</fullName>
    </submittedName>
</protein>
<dbReference type="PANTHER" id="PTHR38460">
    <property type="entry name" value="TAUTOMERASE YOLI-RELATED"/>
    <property type="match status" value="1"/>
</dbReference>
<dbReference type="RefSeq" id="WP_091380330.1">
    <property type="nucleotide sequence ID" value="NZ_LT629740.1"/>
</dbReference>
<dbReference type="Pfam" id="PF14552">
    <property type="entry name" value="Tautomerase_2"/>
    <property type="match status" value="1"/>
</dbReference>
<dbReference type="SUPFAM" id="SSF55331">
    <property type="entry name" value="Tautomerase/MIF"/>
    <property type="match status" value="1"/>
</dbReference>
<dbReference type="InterPro" id="IPR037479">
    <property type="entry name" value="Tauto_MSAD"/>
</dbReference>
<dbReference type="InterPro" id="IPR014347">
    <property type="entry name" value="Tautomerase/MIF_sf"/>
</dbReference>
<reference evidence="1 2" key="1">
    <citation type="submission" date="2016-10" db="EMBL/GenBank/DDBJ databases">
        <authorList>
            <person name="de Groot N.N."/>
        </authorList>
    </citation>
    <scope>NUCLEOTIDE SEQUENCE [LARGE SCALE GENOMIC DNA]</scope>
    <source>
        <strain evidence="1 2">MP1X4</strain>
    </source>
</reference>
<dbReference type="OrthoDB" id="9804765at2"/>
<dbReference type="Proteomes" id="UP000199679">
    <property type="component" value="Chromosome I"/>
</dbReference>
<keyword evidence="2" id="KW-1185">Reference proteome</keyword>
<dbReference type="AlphaFoldDB" id="A0A1H1U307"/>
<dbReference type="PANTHER" id="PTHR38460:SF1">
    <property type="entry name" value="TAUTOMERASE YOLI-RELATED"/>
    <property type="match status" value="1"/>
</dbReference>
<evidence type="ECO:0000313" key="2">
    <source>
        <dbReference type="Proteomes" id="UP000199679"/>
    </source>
</evidence>
<gene>
    <name evidence="1" type="ORF">SAMN05216490_1580</name>
</gene>
<dbReference type="STRING" id="652787.SAMN05216490_1580"/>
<accession>A0A1H1U307</accession>